<sequence>MTTTAATLIPSFQRWCRPCFCSSSSLFIEKKKRLNATRTASFSLSASRRRVLSSRGGAKHHRRAVGAFVGASLTNDEETEDNNNNSNDDDNNNTFSLINEGELSDALELEFENPGFEVFKDYDVASDEEEMRFQRTLMILEKYHLEFALFLPKSTNIGMYVYTQIREMSEYNRGRLLWSMTSRGIENAWLISGEGYKLSAIERDAVAGRRMTARGDIEEALEEYGFVDEDEDDGRDEEEEESLDEDEYSLEDDEKDKKYNAVVYEGRAANVPSKWLNRFQKVFYKAPRDARFAKDDPYQPVTFRGRVPLRGLGKHVLRDKLPLYFSTSDANISSDRMKIENTMEYVDPLALHYSAEYLKFRAPGEVSDLTGKMDTRERKTSLPIKWPPVVANFFPFDILTDYVRPLGPGVLVGNGFRGDSQTTFLKFLLVRGDYLDAERKGPKLIKLEK</sequence>
<accession>K8F835</accession>
<dbReference type="EMBL" id="FO082271">
    <property type="protein sequence ID" value="CCO17768.1"/>
    <property type="molecule type" value="Genomic_DNA"/>
</dbReference>
<feature type="compositionally biased region" description="Acidic residues" evidence="1">
    <location>
        <begin position="75"/>
        <end position="91"/>
    </location>
</feature>
<feature type="region of interest" description="Disordered" evidence="1">
    <location>
        <begin position="72"/>
        <end position="95"/>
    </location>
</feature>
<dbReference type="GeneID" id="19014233"/>
<proteinExistence type="predicted"/>
<protein>
    <submittedName>
        <fullName evidence="2">Unnamed protein product</fullName>
    </submittedName>
</protein>
<dbReference type="AlphaFoldDB" id="K8F835"/>
<reference evidence="2 3" key="1">
    <citation type="submission" date="2011-10" db="EMBL/GenBank/DDBJ databases">
        <authorList>
            <person name="Genoscope - CEA"/>
        </authorList>
    </citation>
    <scope>NUCLEOTIDE SEQUENCE [LARGE SCALE GENOMIC DNA]</scope>
    <source>
        <strain evidence="2 3">RCC 1105</strain>
    </source>
</reference>
<gene>
    <name evidence="2" type="ORF">Bathy08g02540</name>
</gene>
<dbReference type="RefSeq" id="XP_007511647.1">
    <property type="nucleotide sequence ID" value="XM_007511585.1"/>
</dbReference>
<dbReference type="PANTHER" id="PTHR37201:SF1">
    <property type="entry name" value="WD REPEAT PROTEIN"/>
    <property type="match status" value="1"/>
</dbReference>
<dbReference type="Proteomes" id="UP000198341">
    <property type="component" value="Chromosome 8"/>
</dbReference>
<organism evidence="2 3">
    <name type="scientific">Bathycoccus prasinos</name>
    <dbReference type="NCBI Taxonomy" id="41875"/>
    <lineage>
        <taxon>Eukaryota</taxon>
        <taxon>Viridiplantae</taxon>
        <taxon>Chlorophyta</taxon>
        <taxon>Mamiellophyceae</taxon>
        <taxon>Mamiellales</taxon>
        <taxon>Bathycoccaceae</taxon>
        <taxon>Bathycoccus</taxon>
    </lineage>
</organism>
<name>K8F835_9CHLO</name>
<dbReference type="KEGG" id="bpg:Bathy08g02540"/>
<keyword evidence="3" id="KW-1185">Reference proteome</keyword>
<evidence type="ECO:0000313" key="3">
    <source>
        <dbReference type="Proteomes" id="UP000198341"/>
    </source>
</evidence>
<evidence type="ECO:0000256" key="1">
    <source>
        <dbReference type="SAM" id="MobiDB-lite"/>
    </source>
</evidence>
<evidence type="ECO:0000313" key="2">
    <source>
        <dbReference type="EMBL" id="CCO17768.1"/>
    </source>
</evidence>
<feature type="region of interest" description="Disordered" evidence="1">
    <location>
        <begin position="226"/>
        <end position="254"/>
    </location>
</feature>
<dbReference type="PANTHER" id="PTHR37201">
    <property type="entry name" value="WD REPEAT PROTEIN"/>
    <property type="match status" value="1"/>
</dbReference>
<dbReference type="OrthoDB" id="505263at2759"/>